<keyword evidence="2" id="KW-1185">Reference proteome</keyword>
<reference evidence="1 2" key="1">
    <citation type="submission" date="2019-07" db="EMBL/GenBank/DDBJ databases">
        <title>Genomic Encyclopedia of Archaeal and Bacterial Type Strains, Phase II (KMG-II): from individual species to whole genera.</title>
        <authorList>
            <person name="Goeker M."/>
        </authorList>
    </citation>
    <scope>NUCLEOTIDE SEQUENCE [LARGE SCALE GENOMIC DNA]</scope>
    <source>
        <strain evidence="1 2">DSM 14571</strain>
    </source>
</reference>
<accession>A0ABY3ND20</accession>
<gene>
    <name evidence="1" type="ORF">LX74_03072</name>
</gene>
<sequence>MRFVIKREEDKTARLASDETYQALLKITNTRNKDLITDTIYREAYDHPDGKRSRVEDHLSIAYHNKCAYCERICKADIEHYRPKKGVNEDGLHPGYYWLCYEWTNLIPSCITCNREGAKHNKFPVIGPRVLAPVLLADGNINLALSKAGVDPLLNERPYLLHPEVDHPEDYFEFEIDPDGEGIRINGIDDEGRGNATIRICLLNRLEIKLDRVERVINYFKDAISGLFVKLENGDINDNQLADRINEHIDLLYQFSQQENRSHTYLCKYIVASDQNFEKIVLPFLPDRTRAIVLAAFRAYIS</sequence>
<dbReference type="Proteomes" id="UP000324513">
    <property type="component" value="Unassembled WGS sequence"/>
</dbReference>
<comment type="caution">
    <text evidence="1">The sequence shown here is derived from an EMBL/GenBank/DDBJ whole genome shotgun (WGS) entry which is preliminary data.</text>
</comment>
<dbReference type="Gene3D" id="1.10.30.50">
    <property type="match status" value="1"/>
</dbReference>
<evidence type="ECO:0000313" key="2">
    <source>
        <dbReference type="Proteomes" id="UP000324513"/>
    </source>
</evidence>
<evidence type="ECO:0000313" key="1">
    <source>
        <dbReference type="EMBL" id="TYO88984.1"/>
    </source>
</evidence>
<protein>
    <submittedName>
        <fullName evidence="1">Uncharacterized protein (TIGR02646 family)</fullName>
    </submittedName>
</protein>
<dbReference type="RefSeq" id="WP_065082136.1">
    <property type="nucleotide sequence ID" value="NZ_FLSS01000038.1"/>
</dbReference>
<dbReference type="EMBL" id="VNHK01000011">
    <property type="protein sequence ID" value="TYO88984.1"/>
    <property type="molecule type" value="Genomic_DNA"/>
</dbReference>
<organism evidence="1 2">
    <name type="scientific">Elizabethkingia miricola</name>
    <name type="common">Chryseobacterium miricola</name>
    <dbReference type="NCBI Taxonomy" id="172045"/>
    <lineage>
        <taxon>Bacteria</taxon>
        <taxon>Pseudomonadati</taxon>
        <taxon>Bacteroidota</taxon>
        <taxon>Flavobacteriia</taxon>
        <taxon>Flavobacteriales</taxon>
        <taxon>Weeksellaceae</taxon>
        <taxon>Elizabethkingia</taxon>
    </lineage>
</organism>
<name>A0ABY3ND20_ELIMR</name>
<proteinExistence type="predicted"/>